<sequence>MKEASQKTCDVFKFCLAVGITVTFLCDFPSTQAASDGESGNEEKGSGTHQKLLIIMLDGFRWDYYKSQKDELIAFPMFLQEGVQAEWVEPVFPSLSYPCWTTISTGVYPEVHGILGNYMFDLQKEAVFDIYNHTTTRDEHWWQNSEPIWTTATRHKRKAFLRYWSRCDVAFDQIKPDTCTGFSEARGVAAIKDTLRIAVESLQKDYDLVMVYGEHIDNIGHKYGPESPELKQAIRDVDSALSDFLDQMLDTGLDEKVNTIIIGDHGMKGIGEASNVTYLSLDDYIHASDVYKVLDRGAAFAITPYAKRIDQVYEGLKGKEGFDVYRREEIPEHFHYKENRLVQDILVVAQPNYFIRGLTESWKQIPRDPPNIQYWGGTHGYPNMTEMRTIFFAKGPGFKKGLVHPPIQLVDLYQIFAHLLDIPARPHNGSWASVSGMLTSRSAREAVCDLCIIIFTMCLSLFNFVHYPGRMHI</sequence>
<feature type="transmembrane region" description="Helical" evidence="1">
    <location>
        <begin position="446"/>
        <end position="467"/>
    </location>
</feature>
<gene>
    <name evidence="3" type="ORF">ODALV1_LOCUS5099</name>
</gene>
<evidence type="ECO:0000256" key="2">
    <source>
        <dbReference type="SAM" id="SignalP"/>
    </source>
</evidence>
<keyword evidence="1" id="KW-0472">Membrane</keyword>
<proteinExistence type="predicted"/>
<dbReference type="EMBL" id="CAXLJM020000015">
    <property type="protein sequence ID" value="CAL8082047.1"/>
    <property type="molecule type" value="Genomic_DNA"/>
</dbReference>
<feature type="chain" id="PRO_5045630841" description="Ectonucleotide pyrophosphatase/phosphodiesterase family member 6" evidence="2">
    <location>
        <begin position="34"/>
        <end position="473"/>
    </location>
</feature>
<evidence type="ECO:0000256" key="1">
    <source>
        <dbReference type="SAM" id="Phobius"/>
    </source>
</evidence>
<dbReference type="Pfam" id="PF01663">
    <property type="entry name" value="Phosphodiest"/>
    <property type="match status" value="1"/>
</dbReference>
<dbReference type="CDD" id="cd16018">
    <property type="entry name" value="Enpp"/>
    <property type="match status" value="1"/>
</dbReference>
<dbReference type="PANTHER" id="PTHR10151:SF120">
    <property type="entry name" value="BIS(5'-ADENOSYL)-TRIPHOSPHATASE"/>
    <property type="match status" value="1"/>
</dbReference>
<evidence type="ECO:0000313" key="4">
    <source>
        <dbReference type="Proteomes" id="UP001642540"/>
    </source>
</evidence>
<dbReference type="SUPFAM" id="SSF53649">
    <property type="entry name" value="Alkaline phosphatase-like"/>
    <property type="match status" value="1"/>
</dbReference>
<reference evidence="3 4" key="1">
    <citation type="submission" date="2024-08" db="EMBL/GenBank/DDBJ databases">
        <authorList>
            <person name="Cucini C."/>
            <person name="Frati F."/>
        </authorList>
    </citation>
    <scope>NUCLEOTIDE SEQUENCE [LARGE SCALE GENOMIC DNA]</scope>
</reference>
<dbReference type="PANTHER" id="PTHR10151">
    <property type="entry name" value="ECTONUCLEOTIDE PYROPHOSPHATASE/PHOSPHODIESTERASE"/>
    <property type="match status" value="1"/>
</dbReference>
<dbReference type="Gene3D" id="3.30.1360.180">
    <property type="match status" value="1"/>
</dbReference>
<accession>A0ABP1PXY3</accession>
<feature type="signal peptide" evidence="2">
    <location>
        <begin position="1"/>
        <end position="33"/>
    </location>
</feature>
<evidence type="ECO:0008006" key="5">
    <source>
        <dbReference type="Google" id="ProtNLM"/>
    </source>
</evidence>
<comment type="caution">
    <text evidence="3">The sequence shown here is derived from an EMBL/GenBank/DDBJ whole genome shotgun (WGS) entry which is preliminary data.</text>
</comment>
<name>A0ABP1PXY3_9HEXA</name>
<organism evidence="3 4">
    <name type="scientific">Orchesella dallaii</name>
    <dbReference type="NCBI Taxonomy" id="48710"/>
    <lineage>
        <taxon>Eukaryota</taxon>
        <taxon>Metazoa</taxon>
        <taxon>Ecdysozoa</taxon>
        <taxon>Arthropoda</taxon>
        <taxon>Hexapoda</taxon>
        <taxon>Collembola</taxon>
        <taxon>Entomobryomorpha</taxon>
        <taxon>Entomobryoidea</taxon>
        <taxon>Orchesellidae</taxon>
        <taxon>Orchesellinae</taxon>
        <taxon>Orchesella</taxon>
    </lineage>
</organism>
<keyword evidence="1" id="KW-1133">Transmembrane helix</keyword>
<dbReference type="Proteomes" id="UP001642540">
    <property type="component" value="Unassembled WGS sequence"/>
</dbReference>
<dbReference type="Gene3D" id="3.40.720.10">
    <property type="entry name" value="Alkaline Phosphatase, subunit A"/>
    <property type="match status" value="1"/>
</dbReference>
<evidence type="ECO:0000313" key="3">
    <source>
        <dbReference type="EMBL" id="CAL8082047.1"/>
    </source>
</evidence>
<dbReference type="InterPro" id="IPR017850">
    <property type="entry name" value="Alkaline_phosphatase_core_sf"/>
</dbReference>
<keyword evidence="1" id="KW-0812">Transmembrane</keyword>
<keyword evidence="2" id="KW-0732">Signal</keyword>
<dbReference type="InterPro" id="IPR002591">
    <property type="entry name" value="Phosphodiest/P_Trfase"/>
</dbReference>
<protein>
    <recommendedName>
        <fullName evidence="5">Ectonucleotide pyrophosphatase/phosphodiesterase family member 6</fullName>
    </recommendedName>
</protein>
<keyword evidence="4" id="KW-1185">Reference proteome</keyword>